<keyword evidence="13" id="KW-1185">Reference proteome</keyword>
<reference evidence="14" key="1">
    <citation type="submission" date="2016-06" db="UniProtKB">
        <authorList>
            <consortium name="WormBaseParasite"/>
        </authorList>
    </citation>
    <scope>IDENTIFICATION</scope>
</reference>
<evidence type="ECO:0000256" key="9">
    <source>
        <dbReference type="ARBA" id="ARBA00023201"/>
    </source>
</evidence>
<evidence type="ECO:0000256" key="10">
    <source>
        <dbReference type="ARBA" id="ARBA00023303"/>
    </source>
</evidence>
<dbReference type="Gene3D" id="1.10.287.770">
    <property type="entry name" value="YojJ-like"/>
    <property type="match status" value="1"/>
</dbReference>
<evidence type="ECO:0000256" key="3">
    <source>
        <dbReference type="ARBA" id="ARBA00022461"/>
    </source>
</evidence>
<keyword evidence="3 11" id="KW-0894">Sodium channel</keyword>
<sequence length="131" mass="15109">MIHWRIHSHFTTKLDQNISTENIITYFERMQLQSLDGTSDSFVKREDRQINASDLIYLDISPVSESISQIIEEQGYTLVQFFSELGGVSGLYVGITIYTFAEVADVVVRYLSIFLPYLLTKLRFTTTRQGK</sequence>
<keyword evidence="4 11" id="KW-0812">Transmembrane</keyword>
<reference evidence="12 13" key="2">
    <citation type="submission" date="2018-11" db="EMBL/GenBank/DDBJ databases">
        <authorList>
            <consortium name="Pathogen Informatics"/>
        </authorList>
    </citation>
    <scope>NUCLEOTIDE SEQUENCE [LARGE SCALE GENOMIC DNA]</scope>
    <source>
        <strain evidence="12 13">NST_G2</strain>
    </source>
</reference>
<evidence type="ECO:0000256" key="2">
    <source>
        <dbReference type="ARBA" id="ARBA00022448"/>
    </source>
</evidence>
<evidence type="ECO:0000256" key="7">
    <source>
        <dbReference type="ARBA" id="ARBA00023065"/>
    </source>
</evidence>
<name>A0A183SR88_SCHSO</name>
<evidence type="ECO:0000256" key="6">
    <source>
        <dbReference type="ARBA" id="ARBA00023053"/>
    </source>
</evidence>
<dbReference type="WBParaSite" id="SSLN_0000694901-mRNA-1">
    <property type="protein sequence ID" value="SSLN_0000694901-mRNA-1"/>
    <property type="gene ID" value="SSLN_0000694901"/>
</dbReference>
<dbReference type="AlphaFoldDB" id="A0A183SR88"/>
<evidence type="ECO:0000256" key="8">
    <source>
        <dbReference type="ARBA" id="ARBA00023136"/>
    </source>
</evidence>
<evidence type="ECO:0000256" key="1">
    <source>
        <dbReference type="ARBA" id="ARBA00004141"/>
    </source>
</evidence>
<dbReference type="GO" id="GO:0005272">
    <property type="term" value="F:sodium channel activity"/>
    <property type="evidence" value="ECO:0007669"/>
    <property type="project" value="UniProtKB-KW"/>
</dbReference>
<keyword evidence="7 11" id="KW-0406">Ion transport</keyword>
<keyword evidence="5" id="KW-1133">Transmembrane helix</keyword>
<evidence type="ECO:0000256" key="5">
    <source>
        <dbReference type="ARBA" id="ARBA00022989"/>
    </source>
</evidence>
<keyword evidence="10 11" id="KW-0407">Ion channel</keyword>
<comment type="similarity">
    <text evidence="11">Belongs to the amiloride-sensitive sodium channel (TC 1.A.6) family.</text>
</comment>
<proteinExistence type="inferred from homology"/>
<dbReference type="GO" id="GO:0016020">
    <property type="term" value="C:membrane"/>
    <property type="evidence" value="ECO:0007669"/>
    <property type="project" value="UniProtKB-SubCell"/>
</dbReference>
<organism evidence="14">
    <name type="scientific">Schistocephalus solidus</name>
    <name type="common">Tapeworm</name>
    <dbReference type="NCBI Taxonomy" id="70667"/>
    <lineage>
        <taxon>Eukaryota</taxon>
        <taxon>Metazoa</taxon>
        <taxon>Spiralia</taxon>
        <taxon>Lophotrochozoa</taxon>
        <taxon>Platyhelminthes</taxon>
        <taxon>Cestoda</taxon>
        <taxon>Eucestoda</taxon>
        <taxon>Diphyllobothriidea</taxon>
        <taxon>Diphyllobothriidae</taxon>
        <taxon>Schistocephalus</taxon>
    </lineage>
</organism>
<keyword evidence="6" id="KW-0915">Sodium</keyword>
<dbReference type="EMBL" id="UYSU01033829">
    <property type="protein sequence ID" value="VDL93121.1"/>
    <property type="molecule type" value="Genomic_DNA"/>
</dbReference>
<dbReference type="Proteomes" id="UP000275846">
    <property type="component" value="Unassembled WGS sequence"/>
</dbReference>
<protein>
    <submittedName>
        <fullName evidence="14">Aminotran_1_2 domain-containing protein</fullName>
    </submittedName>
</protein>
<evidence type="ECO:0000256" key="4">
    <source>
        <dbReference type="ARBA" id="ARBA00022692"/>
    </source>
</evidence>
<evidence type="ECO:0000256" key="11">
    <source>
        <dbReference type="RuleBase" id="RU000679"/>
    </source>
</evidence>
<dbReference type="STRING" id="70667.A0A183SR88"/>
<keyword evidence="9 11" id="KW-0739">Sodium transport</keyword>
<keyword evidence="2 11" id="KW-0813">Transport</keyword>
<evidence type="ECO:0000313" key="13">
    <source>
        <dbReference type="Proteomes" id="UP000275846"/>
    </source>
</evidence>
<dbReference type="InterPro" id="IPR001873">
    <property type="entry name" value="ENaC"/>
</dbReference>
<comment type="subcellular location">
    <subcellularLocation>
        <location evidence="1">Membrane</location>
        <topology evidence="1">Multi-pass membrane protein</topology>
    </subcellularLocation>
</comment>
<dbReference type="Pfam" id="PF00858">
    <property type="entry name" value="ASC"/>
    <property type="match status" value="1"/>
</dbReference>
<dbReference type="OrthoDB" id="6276484at2759"/>
<evidence type="ECO:0000313" key="12">
    <source>
        <dbReference type="EMBL" id="VDL93121.1"/>
    </source>
</evidence>
<keyword evidence="8" id="KW-0472">Membrane</keyword>
<accession>A0A183SR88</accession>
<evidence type="ECO:0000313" key="14">
    <source>
        <dbReference type="WBParaSite" id="SSLN_0000694901-mRNA-1"/>
    </source>
</evidence>
<gene>
    <name evidence="12" type="ORF">SSLN_LOCUS6736</name>
</gene>